<protein>
    <recommendedName>
        <fullName evidence="4">MYND-type domain-containing protein</fullName>
    </recommendedName>
</protein>
<organism evidence="5 6">
    <name type="scientific">Klebsormidium nitens</name>
    <name type="common">Green alga</name>
    <name type="synonym">Ulothrix nitens</name>
    <dbReference type="NCBI Taxonomy" id="105231"/>
    <lineage>
        <taxon>Eukaryota</taxon>
        <taxon>Viridiplantae</taxon>
        <taxon>Streptophyta</taxon>
        <taxon>Klebsormidiophyceae</taxon>
        <taxon>Klebsormidiales</taxon>
        <taxon>Klebsormidiaceae</taxon>
        <taxon>Klebsormidium</taxon>
    </lineage>
</organism>
<evidence type="ECO:0000313" key="5">
    <source>
        <dbReference type="EMBL" id="GAQ91741.1"/>
    </source>
</evidence>
<keyword evidence="6" id="KW-1185">Reference proteome</keyword>
<feature type="domain" description="MYND-type" evidence="4">
    <location>
        <begin position="1"/>
        <end position="32"/>
    </location>
</feature>
<evidence type="ECO:0000256" key="3">
    <source>
        <dbReference type="ARBA" id="ARBA00022833"/>
    </source>
</evidence>
<evidence type="ECO:0000313" key="6">
    <source>
        <dbReference type="Proteomes" id="UP000054558"/>
    </source>
</evidence>
<proteinExistence type="predicted"/>
<keyword evidence="3" id="KW-0862">Zinc</keyword>
<dbReference type="OMA" id="RMFGEQV"/>
<dbReference type="Gene3D" id="6.10.140.2220">
    <property type="match status" value="1"/>
</dbReference>
<accession>A0A0U9HTQ2</accession>
<name>A0A0U9HTQ2_KLENI</name>
<evidence type="ECO:0000256" key="1">
    <source>
        <dbReference type="ARBA" id="ARBA00022723"/>
    </source>
</evidence>
<dbReference type="OrthoDB" id="432970at2759"/>
<reference evidence="5 6" key="1">
    <citation type="journal article" date="2014" name="Nat. Commun.">
        <title>Klebsormidium flaccidum genome reveals primary factors for plant terrestrial adaptation.</title>
        <authorList>
            <person name="Hori K."/>
            <person name="Maruyama F."/>
            <person name="Fujisawa T."/>
            <person name="Togashi T."/>
            <person name="Yamamoto N."/>
            <person name="Seo M."/>
            <person name="Sato S."/>
            <person name="Yamada T."/>
            <person name="Mori H."/>
            <person name="Tajima N."/>
            <person name="Moriyama T."/>
            <person name="Ikeuchi M."/>
            <person name="Watanabe M."/>
            <person name="Wada H."/>
            <person name="Kobayashi K."/>
            <person name="Saito M."/>
            <person name="Masuda T."/>
            <person name="Sasaki-Sekimoto Y."/>
            <person name="Mashiguchi K."/>
            <person name="Awai K."/>
            <person name="Shimojima M."/>
            <person name="Masuda S."/>
            <person name="Iwai M."/>
            <person name="Nobusawa T."/>
            <person name="Narise T."/>
            <person name="Kondo S."/>
            <person name="Saito H."/>
            <person name="Sato R."/>
            <person name="Murakawa M."/>
            <person name="Ihara Y."/>
            <person name="Oshima-Yamada Y."/>
            <person name="Ohtaka K."/>
            <person name="Satoh M."/>
            <person name="Sonobe K."/>
            <person name="Ishii M."/>
            <person name="Ohtani R."/>
            <person name="Kanamori-Sato M."/>
            <person name="Honoki R."/>
            <person name="Miyazaki D."/>
            <person name="Mochizuki H."/>
            <person name="Umetsu J."/>
            <person name="Higashi K."/>
            <person name="Shibata D."/>
            <person name="Kamiya Y."/>
            <person name="Sato N."/>
            <person name="Nakamura Y."/>
            <person name="Tabata S."/>
            <person name="Ida S."/>
            <person name="Kurokawa K."/>
            <person name="Ohta H."/>
        </authorList>
    </citation>
    <scope>NUCLEOTIDE SEQUENCE [LARGE SCALE GENOMIC DNA]</scope>
    <source>
        <strain evidence="5 6">NIES-2285</strain>
    </source>
</reference>
<dbReference type="AlphaFoldDB" id="A0A0U9HTQ2"/>
<dbReference type="GO" id="GO:0008270">
    <property type="term" value="F:zinc ion binding"/>
    <property type="evidence" value="ECO:0007669"/>
    <property type="project" value="UniProtKB-KW"/>
</dbReference>
<dbReference type="InterPro" id="IPR002893">
    <property type="entry name" value="Znf_MYND"/>
</dbReference>
<evidence type="ECO:0000259" key="4">
    <source>
        <dbReference type="Pfam" id="PF01753"/>
    </source>
</evidence>
<keyword evidence="2" id="KW-0863">Zinc-finger</keyword>
<dbReference type="EMBL" id="DF237792">
    <property type="protein sequence ID" value="GAQ91741.1"/>
    <property type="molecule type" value="Genomic_DNA"/>
</dbReference>
<dbReference type="SUPFAM" id="SSF144232">
    <property type="entry name" value="HIT/MYND zinc finger-like"/>
    <property type="match status" value="1"/>
</dbReference>
<dbReference type="Pfam" id="PF01753">
    <property type="entry name" value="zf-MYND"/>
    <property type="match status" value="1"/>
</dbReference>
<sequence>MRCSRCSANGIDVWYCTRECQAADYKAHKQACKAGVASFDSTHPETTSYGNRMFTSQGLPKGLQTVAASKDNPRQWCEGPSEKRTYIRFVDSFRLRTEDEYSFNGDVSGLYAQEDPMPCFKRYLKKAKAKGLMPDWWNAEKEAELLDVARSDKWAAIHLAVEKSDITEHYGYASMEHMVLRGLAEQVTGSSVMSMF</sequence>
<gene>
    <name evidence="5" type="ORF">KFL_008430020</name>
</gene>
<dbReference type="Proteomes" id="UP000054558">
    <property type="component" value="Unassembled WGS sequence"/>
</dbReference>
<evidence type="ECO:0000256" key="2">
    <source>
        <dbReference type="ARBA" id="ARBA00022771"/>
    </source>
</evidence>
<keyword evidence="1" id="KW-0479">Metal-binding</keyword>
<dbReference type="STRING" id="105231.A0A0U9HTQ2"/>